<evidence type="ECO:0000313" key="2">
    <source>
        <dbReference type="EMBL" id="KAL0105216.1"/>
    </source>
</evidence>
<dbReference type="AlphaFoldDB" id="A0AAW2ENB0"/>
<dbReference type="EMBL" id="JADYXP020000019">
    <property type="protein sequence ID" value="KAL0105216.1"/>
    <property type="molecule type" value="Genomic_DNA"/>
</dbReference>
<evidence type="ECO:0000256" key="1">
    <source>
        <dbReference type="SAM" id="MobiDB-lite"/>
    </source>
</evidence>
<evidence type="ECO:0000313" key="3">
    <source>
        <dbReference type="Proteomes" id="UP001430953"/>
    </source>
</evidence>
<reference evidence="2 3" key="1">
    <citation type="submission" date="2023-03" db="EMBL/GenBank/DDBJ databases">
        <title>High recombination rates correlate with genetic variation in Cardiocondyla obscurior ants.</title>
        <authorList>
            <person name="Errbii M."/>
        </authorList>
    </citation>
    <scope>NUCLEOTIDE SEQUENCE [LARGE SCALE GENOMIC DNA]</scope>
    <source>
        <strain evidence="2">Alpha-2009</strain>
        <tissue evidence="2">Whole body</tissue>
    </source>
</reference>
<accession>A0AAW2ENB0</accession>
<organism evidence="2 3">
    <name type="scientific">Cardiocondyla obscurior</name>
    <dbReference type="NCBI Taxonomy" id="286306"/>
    <lineage>
        <taxon>Eukaryota</taxon>
        <taxon>Metazoa</taxon>
        <taxon>Ecdysozoa</taxon>
        <taxon>Arthropoda</taxon>
        <taxon>Hexapoda</taxon>
        <taxon>Insecta</taxon>
        <taxon>Pterygota</taxon>
        <taxon>Neoptera</taxon>
        <taxon>Endopterygota</taxon>
        <taxon>Hymenoptera</taxon>
        <taxon>Apocrita</taxon>
        <taxon>Aculeata</taxon>
        <taxon>Formicoidea</taxon>
        <taxon>Formicidae</taxon>
        <taxon>Myrmicinae</taxon>
        <taxon>Cardiocondyla</taxon>
    </lineage>
</organism>
<name>A0AAW2ENB0_9HYME</name>
<proteinExistence type="predicted"/>
<dbReference type="Proteomes" id="UP001430953">
    <property type="component" value="Unassembled WGS sequence"/>
</dbReference>
<feature type="region of interest" description="Disordered" evidence="1">
    <location>
        <begin position="26"/>
        <end position="48"/>
    </location>
</feature>
<evidence type="ECO:0008006" key="4">
    <source>
        <dbReference type="Google" id="ProtNLM"/>
    </source>
</evidence>
<comment type="caution">
    <text evidence="2">The sequence shown here is derived from an EMBL/GenBank/DDBJ whole genome shotgun (WGS) entry which is preliminary data.</text>
</comment>
<keyword evidence="3" id="KW-1185">Reference proteome</keyword>
<sequence>MYFTFHRKFTIITATIATIAQIESRLKSDESAYSGRSTGQRGYRERSLPGHHRSLRAAEWTEIRRTHLVCCINYRPCSSMIKNVLCNYTVATF</sequence>
<gene>
    <name evidence="2" type="ORF">PUN28_016695</name>
</gene>
<protein>
    <recommendedName>
        <fullName evidence="4">Secreted protein</fullName>
    </recommendedName>
</protein>